<evidence type="ECO:0000313" key="3">
    <source>
        <dbReference type="Proteomes" id="UP001642360"/>
    </source>
</evidence>
<sequence>MRYPMCDAPKRSTQGATPSSATPMFDAPGAQHCNKVRYISITLEVTTWPLYQGWTKVDSQKYEGNLGETHLPHCGSSILNLLDIVARLAHWTKKRCPHLRTGEYNLPQGRTEQWRQTSTIVNLSLGQGLE</sequence>
<protein>
    <submittedName>
        <fullName evidence="2">Uncharacterized protein</fullName>
    </submittedName>
</protein>
<keyword evidence="3" id="KW-1185">Reference proteome</keyword>
<accession>A0ABC8UA77</accession>
<feature type="non-terminal residue" evidence="2">
    <location>
        <position position="130"/>
    </location>
</feature>
<dbReference type="EMBL" id="CAUOFW020007280">
    <property type="protein sequence ID" value="CAK9178659.1"/>
    <property type="molecule type" value="Genomic_DNA"/>
</dbReference>
<feature type="compositionally biased region" description="Polar residues" evidence="1">
    <location>
        <begin position="11"/>
        <end position="22"/>
    </location>
</feature>
<dbReference type="AlphaFoldDB" id="A0ABC8UA77"/>
<gene>
    <name evidence="2" type="ORF">ILEXP_LOCUS48578</name>
</gene>
<dbReference type="Proteomes" id="UP001642360">
    <property type="component" value="Unassembled WGS sequence"/>
</dbReference>
<name>A0ABC8UA77_9AQUA</name>
<evidence type="ECO:0000313" key="2">
    <source>
        <dbReference type="EMBL" id="CAK9178659.1"/>
    </source>
</evidence>
<organism evidence="2 3">
    <name type="scientific">Ilex paraguariensis</name>
    <name type="common">yerba mate</name>
    <dbReference type="NCBI Taxonomy" id="185542"/>
    <lineage>
        <taxon>Eukaryota</taxon>
        <taxon>Viridiplantae</taxon>
        <taxon>Streptophyta</taxon>
        <taxon>Embryophyta</taxon>
        <taxon>Tracheophyta</taxon>
        <taxon>Spermatophyta</taxon>
        <taxon>Magnoliopsida</taxon>
        <taxon>eudicotyledons</taxon>
        <taxon>Gunneridae</taxon>
        <taxon>Pentapetalae</taxon>
        <taxon>asterids</taxon>
        <taxon>campanulids</taxon>
        <taxon>Aquifoliales</taxon>
        <taxon>Aquifoliaceae</taxon>
        <taxon>Ilex</taxon>
    </lineage>
</organism>
<comment type="caution">
    <text evidence="2">The sequence shown here is derived from an EMBL/GenBank/DDBJ whole genome shotgun (WGS) entry which is preliminary data.</text>
</comment>
<reference evidence="2 3" key="1">
    <citation type="submission" date="2024-02" db="EMBL/GenBank/DDBJ databases">
        <authorList>
            <person name="Vignale AGUSTIN F."/>
            <person name="Sosa J E."/>
            <person name="Modenutti C."/>
        </authorList>
    </citation>
    <scope>NUCLEOTIDE SEQUENCE [LARGE SCALE GENOMIC DNA]</scope>
</reference>
<feature type="region of interest" description="Disordered" evidence="1">
    <location>
        <begin position="1"/>
        <end position="25"/>
    </location>
</feature>
<proteinExistence type="predicted"/>
<evidence type="ECO:0000256" key="1">
    <source>
        <dbReference type="SAM" id="MobiDB-lite"/>
    </source>
</evidence>